<dbReference type="InterPro" id="IPR036465">
    <property type="entry name" value="vWFA_dom_sf"/>
</dbReference>
<feature type="region of interest" description="Disordered" evidence="1">
    <location>
        <begin position="426"/>
        <end position="447"/>
    </location>
</feature>
<organism evidence="3 4">
    <name type="scientific">Kroppenstedtia pulmonis</name>
    <dbReference type="NCBI Taxonomy" id="1380685"/>
    <lineage>
        <taxon>Bacteria</taxon>
        <taxon>Bacillati</taxon>
        <taxon>Bacillota</taxon>
        <taxon>Bacilli</taxon>
        <taxon>Bacillales</taxon>
        <taxon>Thermoactinomycetaceae</taxon>
        <taxon>Kroppenstedtia</taxon>
    </lineage>
</organism>
<dbReference type="Pfam" id="PF00092">
    <property type="entry name" value="VWA"/>
    <property type="match status" value="1"/>
</dbReference>
<accession>A0A7D3XNY0</accession>
<dbReference type="AlphaFoldDB" id="A0A7D3XNY0"/>
<dbReference type="SMART" id="SM00327">
    <property type="entry name" value="VWA"/>
    <property type="match status" value="1"/>
</dbReference>
<evidence type="ECO:0000313" key="4">
    <source>
        <dbReference type="Proteomes" id="UP000503088"/>
    </source>
</evidence>
<dbReference type="PROSITE" id="PS50234">
    <property type="entry name" value="VWFA"/>
    <property type="match status" value="1"/>
</dbReference>
<evidence type="ECO:0000259" key="2">
    <source>
        <dbReference type="PROSITE" id="PS50234"/>
    </source>
</evidence>
<dbReference type="PROSITE" id="PS51257">
    <property type="entry name" value="PROKAR_LIPOPROTEIN"/>
    <property type="match status" value="1"/>
</dbReference>
<dbReference type="RefSeq" id="WP_173219383.1">
    <property type="nucleotide sequence ID" value="NZ_CP048104.1"/>
</dbReference>
<dbReference type="SUPFAM" id="SSF53300">
    <property type="entry name" value="vWA-like"/>
    <property type="match status" value="1"/>
</dbReference>
<protein>
    <submittedName>
        <fullName evidence="3">VWA domain-containing protein</fullName>
    </submittedName>
</protein>
<feature type="domain" description="VWFA" evidence="2">
    <location>
        <begin position="133"/>
        <end position="327"/>
    </location>
</feature>
<name>A0A7D3XNY0_9BACL</name>
<dbReference type="KEGG" id="kpul:GXN76_00915"/>
<sequence length="447" mass="51134">MKKLFFWWWLIMILFTLMVISGCSTEEQADPHKKEPEPKEEEIPRASLDPEGIMMQKPGKFFGDNYDKKKVEQALDQFPDNLSTEETYDRLVYLLGENYRPQYEELMSLDPTIQVNKKTPDGKMKVPAFEQMNVEILLDASGSMAGQVEGGMKMDLAKKAIQEFVAGVPEGAKVSLRVYGHKGSNQKKDKKVSCDSNELVYPLQSYDSDEFEKSLNQFEPTGWTPLASAIQAAHGDLKESGEDGEKTRNIVYVVSDGVETCGGDPVKEAKRLGELGIEPIVKIIGFDVDDAGQQQLKKVAKASKGSYQDIQSGEDLKEYLEAEKARLKREWRGWSISSQLKANEKWGEKINEVWDLLYKKPEGKEKGLAYMLNQETERLYEAKNYLDEKGKLEDKDHLSGIIRRKNTKTKLFFKETEVTFIRELEKAKREAKDDIKKQEKEMTDQYE</sequence>
<dbReference type="Proteomes" id="UP000503088">
    <property type="component" value="Chromosome"/>
</dbReference>
<gene>
    <name evidence="3" type="ORF">GXN76_00915</name>
</gene>
<dbReference type="EMBL" id="CP048104">
    <property type="protein sequence ID" value="QKG83162.1"/>
    <property type="molecule type" value="Genomic_DNA"/>
</dbReference>
<evidence type="ECO:0000313" key="3">
    <source>
        <dbReference type="EMBL" id="QKG83162.1"/>
    </source>
</evidence>
<keyword evidence="4" id="KW-1185">Reference proteome</keyword>
<dbReference type="InterPro" id="IPR002035">
    <property type="entry name" value="VWF_A"/>
</dbReference>
<dbReference type="Gene3D" id="3.40.50.410">
    <property type="entry name" value="von Willebrand factor, type A domain"/>
    <property type="match status" value="1"/>
</dbReference>
<proteinExistence type="predicted"/>
<evidence type="ECO:0000256" key="1">
    <source>
        <dbReference type="SAM" id="MobiDB-lite"/>
    </source>
</evidence>
<reference evidence="3 4" key="1">
    <citation type="submission" date="2020-01" db="EMBL/GenBank/DDBJ databases">
        <authorList>
            <person name="Gulvik C.A."/>
            <person name="Batra D.G."/>
        </authorList>
    </citation>
    <scope>NUCLEOTIDE SEQUENCE [LARGE SCALE GENOMIC DNA]</scope>
    <source>
        <strain evidence="3 4">W9323</strain>
    </source>
</reference>